<gene>
    <name evidence="3" type="ORF">E1261_19855</name>
</gene>
<reference evidence="3 4" key="1">
    <citation type="submission" date="2019-03" db="EMBL/GenBank/DDBJ databases">
        <title>Draft genome sequences of novel Actinobacteria.</title>
        <authorList>
            <person name="Sahin N."/>
            <person name="Ay H."/>
            <person name="Saygin H."/>
        </authorList>
    </citation>
    <scope>NUCLEOTIDE SEQUENCE [LARGE SCALE GENOMIC DNA]</scope>
    <source>
        <strain evidence="3 4">JCM 30547</strain>
    </source>
</reference>
<evidence type="ECO:0000256" key="2">
    <source>
        <dbReference type="SAM" id="MobiDB-lite"/>
    </source>
</evidence>
<sequence length="435" mass="47391">MTEAGTAASSAATTLPEPVRQRVLTLAAQALGQLPATDVPAPLRRFASFAPAKRAKLSASVLGPILETDEHFRRLTAFQVRREHAELGDAVAEGIPVPMADPVEVAALAYLLRPDEWEQRIAAAAQLPVETPRADDEAISRLSDQLDQARTETRQVRERLREQVNELKAENVTLRRKLNEARQRITGLQSDLELRTTEAETADQRVDAARSEVEREVRRLRARITELEAVEHAARRTAGQERELASTRTRLLLDTVIEAASGLRRELALPPGGELRPADTVAGTEPTAAPVGRTAPEDDPALFDELLALPQVHLIIDGYNVTKTAWPTSPLHSQRQRLVTALGALVAQRRIEVTVVFDGAELSGPVQLNPPRGVRVRFSPAGVIADEVIRQLVRAEPPGRPIVVVSTDREVAESVGKLGARSLSATSLISRIARA</sequence>
<dbReference type="Pfam" id="PF05991">
    <property type="entry name" value="NYN_YacP"/>
    <property type="match status" value="1"/>
</dbReference>
<accession>A0A4R4PZI5</accession>
<evidence type="ECO:0008006" key="5">
    <source>
        <dbReference type="Google" id="ProtNLM"/>
    </source>
</evidence>
<protein>
    <recommendedName>
        <fullName evidence="5">RNA-binding protein</fullName>
    </recommendedName>
</protein>
<comment type="caution">
    <text evidence="3">The sequence shown here is derived from an EMBL/GenBank/DDBJ whole genome shotgun (WGS) entry which is preliminary data.</text>
</comment>
<dbReference type="RefSeq" id="WP_132408522.1">
    <property type="nucleotide sequence ID" value="NZ_SMKA01000087.1"/>
</dbReference>
<dbReference type="PANTHER" id="PTHR34547:SF1">
    <property type="entry name" value="YACP-LIKE NYN DOMAIN PROTEIN"/>
    <property type="match status" value="1"/>
</dbReference>
<dbReference type="OrthoDB" id="5145920at2"/>
<feature type="region of interest" description="Disordered" evidence="2">
    <location>
        <begin position="268"/>
        <end position="294"/>
    </location>
</feature>
<dbReference type="AlphaFoldDB" id="A0A4R4PZI5"/>
<name>A0A4R4PZI5_9ACTN</name>
<feature type="coiled-coil region" evidence="1">
    <location>
        <begin position="139"/>
        <end position="230"/>
    </location>
</feature>
<proteinExistence type="predicted"/>
<keyword evidence="4" id="KW-1185">Reference proteome</keyword>
<evidence type="ECO:0000256" key="1">
    <source>
        <dbReference type="SAM" id="Coils"/>
    </source>
</evidence>
<dbReference type="Proteomes" id="UP000295075">
    <property type="component" value="Unassembled WGS sequence"/>
</dbReference>
<evidence type="ECO:0000313" key="3">
    <source>
        <dbReference type="EMBL" id="TDC27912.1"/>
    </source>
</evidence>
<dbReference type="InterPro" id="IPR010298">
    <property type="entry name" value="YacP-like"/>
</dbReference>
<dbReference type="PANTHER" id="PTHR34547">
    <property type="entry name" value="YACP-LIKE NYN DOMAIN PROTEIN"/>
    <property type="match status" value="1"/>
</dbReference>
<evidence type="ECO:0000313" key="4">
    <source>
        <dbReference type="Proteomes" id="UP000295075"/>
    </source>
</evidence>
<organism evidence="3 4">
    <name type="scientific">Kribbella albertanoniae</name>
    <dbReference type="NCBI Taxonomy" id="1266829"/>
    <lineage>
        <taxon>Bacteria</taxon>
        <taxon>Bacillati</taxon>
        <taxon>Actinomycetota</taxon>
        <taxon>Actinomycetes</taxon>
        <taxon>Propionibacteriales</taxon>
        <taxon>Kribbellaceae</taxon>
        <taxon>Kribbella</taxon>
    </lineage>
</organism>
<keyword evidence="1" id="KW-0175">Coiled coil</keyword>
<dbReference type="EMBL" id="SMKA01000087">
    <property type="protein sequence ID" value="TDC27912.1"/>
    <property type="molecule type" value="Genomic_DNA"/>
</dbReference>